<dbReference type="AlphaFoldDB" id="A0AA36GG63"/>
<evidence type="ECO:0008006" key="4">
    <source>
        <dbReference type="Google" id="ProtNLM"/>
    </source>
</evidence>
<reference evidence="2" key="1">
    <citation type="submission" date="2023-07" db="EMBL/GenBank/DDBJ databases">
        <authorList>
            <consortium name="CYATHOMIX"/>
        </authorList>
    </citation>
    <scope>NUCLEOTIDE SEQUENCE</scope>
    <source>
        <strain evidence="2">N/A</strain>
    </source>
</reference>
<evidence type="ECO:0000313" key="2">
    <source>
        <dbReference type="EMBL" id="CAJ0589808.1"/>
    </source>
</evidence>
<keyword evidence="1" id="KW-1133">Transmembrane helix</keyword>
<feature type="transmembrane region" description="Helical" evidence="1">
    <location>
        <begin position="112"/>
        <end position="131"/>
    </location>
</feature>
<keyword evidence="1" id="KW-0812">Transmembrane</keyword>
<keyword evidence="1" id="KW-0472">Membrane</keyword>
<evidence type="ECO:0000256" key="1">
    <source>
        <dbReference type="SAM" id="Phobius"/>
    </source>
</evidence>
<dbReference type="Proteomes" id="UP001176961">
    <property type="component" value="Unassembled WGS sequence"/>
</dbReference>
<feature type="transmembrane region" description="Helical" evidence="1">
    <location>
        <begin position="84"/>
        <end position="106"/>
    </location>
</feature>
<organism evidence="2 3">
    <name type="scientific">Cylicocyclus nassatus</name>
    <name type="common">Nematode worm</name>
    <dbReference type="NCBI Taxonomy" id="53992"/>
    <lineage>
        <taxon>Eukaryota</taxon>
        <taxon>Metazoa</taxon>
        <taxon>Ecdysozoa</taxon>
        <taxon>Nematoda</taxon>
        <taxon>Chromadorea</taxon>
        <taxon>Rhabditida</taxon>
        <taxon>Rhabditina</taxon>
        <taxon>Rhabditomorpha</taxon>
        <taxon>Strongyloidea</taxon>
        <taxon>Strongylidae</taxon>
        <taxon>Cylicocyclus</taxon>
    </lineage>
</organism>
<proteinExistence type="predicted"/>
<feature type="transmembrane region" description="Helical" evidence="1">
    <location>
        <begin position="46"/>
        <end position="72"/>
    </location>
</feature>
<keyword evidence="3" id="KW-1185">Reference proteome</keyword>
<name>A0AA36GG63_CYLNA</name>
<comment type="caution">
    <text evidence="2">The sequence shown here is derived from an EMBL/GenBank/DDBJ whole genome shotgun (WGS) entry which is preliminary data.</text>
</comment>
<gene>
    <name evidence="2" type="ORF">CYNAS_LOCUS1791</name>
</gene>
<evidence type="ECO:0000313" key="3">
    <source>
        <dbReference type="Proteomes" id="UP001176961"/>
    </source>
</evidence>
<dbReference type="EMBL" id="CATQJL010000001">
    <property type="protein sequence ID" value="CAJ0589808.1"/>
    <property type="molecule type" value="Genomic_DNA"/>
</dbReference>
<accession>A0AA36GG63</accession>
<feature type="transmembrane region" description="Helical" evidence="1">
    <location>
        <begin position="12"/>
        <end position="40"/>
    </location>
</feature>
<protein>
    <recommendedName>
        <fullName evidence="4">Transmembrane protein</fullName>
    </recommendedName>
</protein>
<sequence>MSSGSDPLKYLLSYPFSVLTVAKTHILILSVFTVCAWQWRSHPADIGLALFVVPIFHLLSCAAALISLWFMVQKFYWRNVEMGLDITGLVLIVSASFVLTVTGSAADFLRGYVMVNNMFVIIAWSFCLFWCRLCTSNNVSNLFISEWGRATDDIEIEALENHF</sequence>